<protein>
    <submittedName>
        <fullName evidence="1">Uncharacterized protein</fullName>
    </submittedName>
</protein>
<evidence type="ECO:0000313" key="2">
    <source>
        <dbReference type="Proteomes" id="UP000886998"/>
    </source>
</evidence>
<accession>A0A8X7CP42</accession>
<proteinExistence type="predicted"/>
<keyword evidence="2" id="KW-1185">Reference proteome</keyword>
<dbReference type="AlphaFoldDB" id="A0A8X7CP42"/>
<sequence>MGPMRFKLNLPRIATPGLRPAINVFRNRFSLLKFCKWMITKYGWILLKGATGWFTPWTDESHFSLTCNVNSKNSEHWANSNQRHRAIACKHCSCGSGGSCGITSTLSTALLFIRQNYS</sequence>
<gene>
    <name evidence="1" type="ORF">TNIN_168591</name>
</gene>
<name>A0A8X7CP42_9ARAC</name>
<reference evidence="1" key="1">
    <citation type="submission" date="2020-08" db="EMBL/GenBank/DDBJ databases">
        <title>Multicomponent nature underlies the extraordinary mechanical properties of spider dragline silk.</title>
        <authorList>
            <person name="Kono N."/>
            <person name="Nakamura H."/>
            <person name="Mori M."/>
            <person name="Yoshida Y."/>
            <person name="Ohtoshi R."/>
            <person name="Malay A.D."/>
            <person name="Moran D.A.P."/>
            <person name="Tomita M."/>
            <person name="Numata K."/>
            <person name="Arakawa K."/>
        </authorList>
    </citation>
    <scope>NUCLEOTIDE SEQUENCE</scope>
</reference>
<dbReference type="Proteomes" id="UP000886998">
    <property type="component" value="Unassembled WGS sequence"/>
</dbReference>
<comment type="caution">
    <text evidence="1">The sequence shown here is derived from an EMBL/GenBank/DDBJ whole genome shotgun (WGS) entry which is preliminary data.</text>
</comment>
<dbReference type="EMBL" id="BMAV01021213">
    <property type="protein sequence ID" value="GFY75186.1"/>
    <property type="molecule type" value="Genomic_DNA"/>
</dbReference>
<organism evidence="1 2">
    <name type="scientific">Trichonephila inaurata madagascariensis</name>
    <dbReference type="NCBI Taxonomy" id="2747483"/>
    <lineage>
        <taxon>Eukaryota</taxon>
        <taxon>Metazoa</taxon>
        <taxon>Ecdysozoa</taxon>
        <taxon>Arthropoda</taxon>
        <taxon>Chelicerata</taxon>
        <taxon>Arachnida</taxon>
        <taxon>Araneae</taxon>
        <taxon>Araneomorphae</taxon>
        <taxon>Entelegynae</taxon>
        <taxon>Araneoidea</taxon>
        <taxon>Nephilidae</taxon>
        <taxon>Trichonephila</taxon>
        <taxon>Trichonephila inaurata</taxon>
    </lineage>
</organism>
<evidence type="ECO:0000313" key="1">
    <source>
        <dbReference type="EMBL" id="GFY75186.1"/>
    </source>
</evidence>